<comment type="caution">
    <text evidence="2">The sequence shown here is derived from an EMBL/GenBank/DDBJ whole genome shotgun (WGS) entry which is preliminary data.</text>
</comment>
<reference evidence="2 3" key="1">
    <citation type="journal article" date="2019" name="G3 (Bethesda)">
        <title>Sequencing of a Wild Apple (Malus baccata) Genome Unravels the Differences Between Cultivated and Wild Apple Species Regarding Disease Resistance and Cold Tolerance.</title>
        <authorList>
            <person name="Chen X."/>
        </authorList>
    </citation>
    <scope>NUCLEOTIDE SEQUENCE [LARGE SCALE GENOMIC DNA]</scope>
    <source>
        <strain evidence="3">cv. Shandingzi</strain>
        <tissue evidence="2">Leaves</tissue>
    </source>
</reference>
<feature type="region of interest" description="Disordered" evidence="1">
    <location>
        <begin position="1"/>
        <end position="36"/>
    </location>
</feature>
<dbReference type="AlphaFoldDB" id="A0A540MPG4"/>
<protein>
    <submittedName>
        <fullName evidence="2">Uncharacterized protein</fullName>
    </submittedName>
</protein>
<name>A0A540MPG4_MALBA</name>
<organism evidence="2 3">
    <name type="scientific">Malus baccata</name>
    <name type="common">Siberian crab apple</name>
    <name type="synonym">Pyrus baccata</name>
    <dbReference type="NCBI Taxonomy" id="106549"/>
    <lineage>
        <taxon>Eukaryota</taxon>
        <taxon>Viridiplantae</taxon>
        <taxon>Streptophyta</taxon>
        <taxon>Embryophyta</taxon>
        <taxon>Tracheophyta</taxon>
        <taxon>Spermatophyta</taxon>
        <taxon>Magnoliopsida</taxon>
        <taxon>eudicotyledons</taxon>
        <taxon>Gunneridae</taxon>
        <taxon>Pentapetalae</taxon>
        <taxon>rosids</taxon>
        <taxon>fabids</taxon>
        <taxon>Rosales</taxon>
        <taxon>Rosaceae</taxon>
        <taxon>Amygdaloideae</taxon>
        <taxon>Maleae</taxon>
        <taxon>Malus</taxon>
    </lineage>
</organism>
<evidence type="ECO:0000313" key="3">
    <source>
        <dbReference type="Proteomes" id="UP000315295"/>
    </source>
</evidence>
<proteinExistence type="predicted"/>
<accession>A0A540MPG4</accession>
<keyword evidence="3" id="KW-1185">Reference proteome</keyword>
<evidence type="ECO:0000256" key="1">
    <source>
        <dbReference type="SAM" id="MobiDB-lite"/>
    </source>
</evidence>
<sequence>MAGRSKVEQDQMLASGFGGRTSVRPVQSYSSARPGSQADLLGLSLPPSGHLFLQHNRNISEYQSNYILCIISYILRDRKTH</sequence>
<dbReference type="Proteomes" id="UP000315295">
    <property type="component" value="Unassembled WGS sequence"/>
</dbReference>
<dbReference type="EMBL" id="VIEB01000208">
    <property type="protein sequence ID" value="TQE00652.1"/>
    <property type="molecule type" value="Genomic_DNA"/>
</dbReference>
<evidence type="ECO:0000313" key="2">
    <source>
        <dbReference type="EMBL" id="TQE00652.1"/>
    </source>
</evidence>
<feature type="compositionally biased region" description="Polar residues" evidence="1">
    <location>
        <begin position="24"/>
        <end position="34"/>
    </location>
</feature>
<gene>
    <name evidence="2" type="ORF">C1H46_013701</name>
</gene>